<proteinExistence type="predicted"/>
<dbReference type="ExpressionAtlas" id="A0A1D6MSX3">
    <property type="expression patterns" value="baseline and differential"/>
</dbReference>
<gene>
    <name evidence="1" type="ORF">ZEAMMB73_Zm00001d040780</name>
</gene>
<name>A0A1D6MSX3_MAIZE</name>
<reference evidence="1" key="1">
    <citation type="submission" date="2015-12" db="EMBL/GenBank/DDBJ databases">
        <title>Update maize B73 reference genome by single molecule sequencing technologies.</title>
        <authorList>
            <consortium name="Maize Genome Sequencing Project"/>
            <person name="Ware D."/>
        </authorList>
    </citation>
    <scope>NUCLEOTIDE SEQUENCE [LARGE SCALE GENOMIC DNA]</scope>
    <source>
        <tissue evidence="1">Seedling</tissue>
    </source>
</reference>
<organism evidence="1">
    <name type="scientific">Zea mays</name>
    <name type="common">Maize</name>
    <dbReference type="NCBI Taxonomy" id="4577"/>
    <lineage>
        <taxon>Eukaryota</taxon>
        <taxon>Viridiplantae</taxon>
        <taxon>Streptophyta</taxon>
        <taxon>Embryophyta</taxon>
        <taxon>Tracheophyta</taxon>
        <taxon>Spermatophyta</taxon>
        <taxon>Magnoliopsida</taxon>
        <taxon>Liliopsida</taxon>
        <taxon>Poales</taxon>
        <taxon>Poaceae</taxon>
        <taxon>PACMAD clade</taxon>
        <taxon>Panicoideae</taxon>
        <taxon>Andropogonodae</taxon>
        <taxon>Andropogoneae</taxon>
        <taxon>Tripsacinae</taxon>
        <taxon>Zea</taxon>
    </lineage>
</organism>
<dbReference type="AlphaFoldDB" id="A0A1D6MSX3"/>
<protein>
    <submittedName>
        <fullName evidence="1">Uncharacterized protein</fullName>
    </submittedName>
</protein>
<dbReference type="EMBL" id="CM007649">
    <property type="protein sequence ID" value="ONM32017.1"/>
    <property type="molecule type" value="Genomic_DNA"/>
</dbReference>
<accession>A0A1D6MSX3</accession>
<evidence type="ECO:0000313" key="1">
    <source>
        <dbReference type="EMBL" id="ONM32017.1"/>
    </source>
</evidence>
<sequence length="64" mass="7258">MLAKGEPLLYWCRKALVSCVVSALLTFYVYFMLCQWPGGQRDRTLTVLLQEPVVSSSADQIFDV</sequence>